<evidence type="ECO:0000313" key="2">
    <source>
        <dbReference type="Proteomes" id="UP001152795"/>
    </source>
</evidence>
<sequence length="505" mass="57586">MMEFRFDFLRIICQHEHYIPLNLPLDCRATGELYEYELTDSYCKNHFLCGLLLRQVSQALAGGRLIRKMAIRIFRDLLVKHELDVRYSEKEKQSRIAALYLPFLTVTLEHAGRFPGSHHSEKTWSSSQTILQASDQNTETASGSDSYPPSISSRTTTIASLSEAASRINAQVPFDDEETKYLILCMLYILKNLEQTIVLDWFKQISSSNSKLNSWNTPFSTLRPQQDKMYSKFSSVIDFFDLLQLSVKHLQYRGKASITTQSPPKHAVKSYFEQKYQENIRPTRASLKSQNQAVLYVDSQIRVLKEGNFVNELGLVVLDLVELFCCHFRFHLEKDEGNNVVMSKVFGVLLTFLQVGQSEKMLRHVFASLRSFIHKFPTALFKGAGEHCGRLIYEVLRCCSSKLEIVRHQAHSLLYLLMRSNYEFSGGAGCIRVHLQVLVAVSKLIALGQDGASMSSSLIALRNYVSGDKVLMYTSLSTEVKDLIKKVHTVLQATSRMKVTMHVYV</sequence>
<dbReference type="GO" id="GO:0005085">
    <property type="term" value="F:guanyl-nucleotide exchange factor activity"/>
    <property type="evidence" value="ECO:0007669"/>
    <property type="project" value="InterPro"/>
</dbReference>
<dbReference type="AlphaFoldDB" id="A0A7D9LLC3"/>
<proteinExistence type="predicted"/>
<dbReference type="InterPro" id="IPR026791">
    <property type="entry name" value="DOCK"/>
</dbReference>
<dbReference type="EMBL" id="CACRXK020020797">
    <property type="protein sequence ID" value="CAB4035177.1"/>
    <property type="molecule type" value="Genomic_DNA"/>
</dbReference>
<gene>
    <name evidence="1" type="ORF">PACLA_8A081813</name>
</gene>
<organism evidence="1 2">
    <name type="scientific">Paramuricea clavata</name>
    <name type="common">Red gorgonian</name>
    <name type="synonym">Violescent sea-whip</name>
    <dbReference type="NCBI Taxonomy" id="317549"/>
    <lineage>
        <taxon>Eukaryota</taxon>
        <taxon>Metazoa</taxon>
        <taxon>Cnidaria</taxon>
        <taxon>Anthozoa</taxon>
        <taxon>Octocorallia</taxon>
        <taxon>Malacalcyonacea</taxon>
        <taxon>Plexauridae</taxon>
        <taxon>Paramuricea</taxon>
    </lineage>
</organism>
<dbReference type="OrthoDB" id="47328at2759"/>
<name>A0A7D9LLC3_PARCT</name>
<accession>A0A7D9LLC3</accession>
<protein>
    <submittedName>
        <fullName evidence="1">Dedicator of cytokinesis 11</fullName>
    </submittedName>
</protein>
<dbReference type="PANTHER" id="PTHR23317">
    <property type="entry name" value="DEDICATOR OF CYTOKINESIS DOCK"/>
    <property type="match status" value="1"/>
</dbReference>
<evidence type="ECO:0000313" key="1">
    <source>
        <dbReference type="EMBL" id="CAB4035177.1"/>
    </source>
</evidence>
<dbReference type="PANTHER" id="PTHR23317:SF26">
    <property type="entry name" value="ZIZIMIN, ISOFORM K"/>
    <property type="match status" value="1"/>
</dbReference>
<comment type="caution">
    <text evidence="1">The sequence shown here is derived from an EMBL/GenBank/DDBJ whole genome shotgun (WGS) entry which is preliminary data.</text>
</comment>
<dbReference type="Proteomes" id="UP001152795">
    <property type="component" value="Unassembled WGS sequence"/>
</dbReference>
<reference evidence="1" key="1">
    <citation type="submission" date="2020-04" db="EMBL/GenBank/DDBJ databases">
        <authorList>
            <person name="Alioto T."/>
            <person name="Alioto T."/>
            <person name="Gomez Garrido J."/>
        </authorList>
    </citation>
    <scope>NUCLEOTIDE SEQUENCE</scope>
    <source>
        <strain evidence="1">A484AB</strain>
    </source>
</reference>
<dbReference type="GO" id="GO:0007264">
    <property type="term" value="P:small GTPase-mediated signal transduction"/>
    <property type="evidence" value="ECO:0007669"/>
    <property type="project" value="InterPro"/>
</dbReference>
<keyword evidence="2" id="KW-1185">Reference proteome</keyword>